<keyword evidence="3" id="KW-1185">Reference proteome</keyword>
<dbReference type="EMBL" id="MU151136">
    <property type="protein sequence ID" value="KAF9449245.1"/>
    <property type="molecule type" value="Genomic_DNA"/>
</dbReference>
<evidence type="ECO:0000313" key="3">
    <source>
        <dbReference type="Proteomes" id="UP000807342"/>
    </source>
</evidence>
<dbReference type="AlphaFoldDB" id="A0A9P6C4Y0"/>
<gene>
    <name evidence="2" type="ORF">P691DRAFT_812770</name>
</gene>
<keyword evidence="1" id="KW-0732">Signal</keyword>
<evidence type="ECO:0000256" key="1">
    <source>
        <dbReference type="SAM" id="SignalP"/>
    </source>
</evidence>
<evidence type="ECO:0000313" key="2">
    <source>
        <dbReference type="EMBL" id="KAF9449245.1"/>
    </source>
</evidence>
<feature type="signal peptide" evidence="1">
    <location>
        <begin position="1"/>
        <end position="23"/>
    </location>
</feature>
<protein>
    <submittedName>
        <fullName evidence="2">Uncharacterized protein</fullName>
    </submittedName>
</protein>
<feature type="chain" id="PRO_5040288320" evidence="1">
    <location>
        <begin position="24"/>
        <end position="107"/>
    </location>
</feature>
<reference evidence="2" key="1">
    <citation type="submission" date="2020-11" db="EMBL/GenBank/DDBJ databases">
        <authorList>
            <consortium name="DOE Joint Genome Institute"/>
            <person name="Ahrendt S."/>
            <person name="Riley R."/>
            <person name="Andreopoulos W."/>
            <person name="Labutti K."/>
            <person name="Pangilinan J."/>
            <person name="Ruiz-Duenas F.J."/>
            <person name="Barrasa J.M."/>
            <person name="Sanchez-Garcia M."/>
            <person name="Camarero S."/>
            <person name="Miyauchi S."/>
            <person name="Serrano A."/>
            <person name="Linde D."/>
            <person name="Babiker R."/>
            <person name="Drula E."/>
            <person name="Ayuso-Fernandez I."/>
            <person name="Pacheco R."/>
            <person name="Padilla G."/>
            <person name="Ferreira P."/>
            <person name="Barriuso J."/>
            <person name="Kellner H."/>
            <person name="Castanera R."/>
            <person name="Alfaro M."/>
            <person name="Ramirez L."/>
            <person name="Pisabarro A.G."/>
            <person name="Kuo A."/>
            <person name="Tritt A."/>
            <person name="Lipzen A."/>
            <person name="He G."/>
            <person name="Yan M."/>
            <person name="Ng V."/>
            <person name="Cullen D."/>
            <person name="Martin F."/>
            <person name="Rosso M.-N."/>
            <person name="Henrissat B."/>
            <person name="Hibbett D."/>
            <person name="Martinez A.T."/>
            <person name="Grigoriev I.V."/>
        </authorList>
    </citation>
    <scope>NUCLEOTIDE SEQUENCE</scope>
    <source>
        <strain evidence="2">MF-IS2</strain>
    </source>
</reference>
<comment type="caution">
    <text evidence="2">The sequence shown here is derived from an EMBL/GenBank/DDBJ whole genome shotgun (WGS) entry which is preliminary data.</text>
</comment>
<name>A0A9P6C4Y0_9AGAR</name>
<proteinExistence type="predicted"/>
<organism evidence="2 3">
    <name type="scientific">Macrolepiota fuliginosa MF-IS2</name>
    <dbReference type="NCBI Taxonomy" id="1400762"/>
    <lineage>
        <taxon>Eukaryota</taxon>
        <taxon>Fungi</taxon>
        <taxon>Dikarya</taxon>
        <taxon>Basidiomycota</taxon>
        <taxon>Agaricomycotina</taxon>
        <taxon>Agaricomycetes</taxon>
        <taxon>Agaricomycetidae</taxon>
        <taxon>Agaricales</taxon>
        <taxon>Agaricineae</taxon>
        <taxon>Agaricaceae</taxon>
        <taxon>Macrolepiota</taxon>
    </lineage>
</organism>
<accession>A0A9P6C4Y0</accession>
<sequence>MKPILTILTASAIALFTAPITLGNPLSGSPVARDDSAQICLQACWFEKPDCAEDWHAVKQGGCWTCCQSPSPSPSVCSRLCVPTPPFCPDGWSDEQFGECWTCCKDE</sequence>
<dbReference type="Proteomes" id="UP000807342">
    <property type="component" value="Unassembled WGS sequence"/>
</dbReference>